<keyword evidence="1" id="KW-1133">Transmembrane helix</keyword>
<sequence>MALDIEATAKYPLASDDWIKTIGIGGVLTLFAVLFVPLLLVYGYLVRVLRAGMRDSPEPPVFDEWGSLLREGVMAFVVIFVYQLIPLIVFAVTVGGSIAAMATGSRAGAGLGLAGLFGGMMISGLLALVFGYFGLVGLANFAHEGTLGSAFDVAVIKDVALSREYAIPWLYGVGFVFVAGVVTSVLNVVPVLGAIVGVFVVFYAQICAFKLWGMGFSAATGVGDTPETGATVAV</sequence>
<accession>A0A2I8VGU1</accession>
<dbReference type="RefSeq" id="WP_103424818.1">
    <property type="nucleotide sequence ID" value="NZ_CP026309.1"/>
</dbReference>
<keyword evidence="3" id="KW-1185">Reference proteome</keyword>
<dbReference type="KEGG" id="srub:C2R22_05200"/>
<gene>
    <name evidence="2" type="ORF">C2R22_05200</name>
</gene>
<feature type="transmembrane region" description="Helical" evidence="1">
    <location>
        <begin position="21"/>
        <end position="45"/>
    </location>
</feature>
<evidence type="ECO:0000313" key="2">
    <source>
        <dbReference type="EMBL" id="AUV81130.1"/>
    </source>
</evidence>
<dbReference type="Proteomes" id="UP000236584">
    <property type="component" value="Chromosome"/>
</dbReference>
<evidence type="ECO:0000313" key="3">
    <source>
        <dbReference type="Proteomes" id="UP000236584"/>
    </source>
</evidence>
<feature type="transmembrane region" description="Helical" evidence="1">
    <location>
        <begin position="73"/>
        <end position="99"/>
    </location>
</feature>
<dbReference type="GeneID" id="35591464"/>
<proteinExistence type="predicted"/>
<evidence type="ECO:0008006" key="4">
    <source>
        <dbReference type="Google" id="ProtNLM"/>
    </source>
</evidence>
<keyword evidence="1" id="KW-0812">Transmembrane</keyword>
<dbReference type="AlphaFoldDB" id="A0A2I8VGU1"/>
<keyword evidence="1" id="KW-0472">Membrane</keyword>
<feature type="transmembrane region" description="Helical" evidence="1">
    <location>
        <begin position="171"/>
        <end position="204"/>
    </location>
</feature>
<name>A0A2I8VGU1_9EURY</name>
<organism evidence="2 3">
    <name type="scientific">Salinigranum rubrum</name>
    <dbReference type="NCBI Taxonomy" id="755307"/>
    <lineage>
        <taxon>Archaea</taxon>
        <taxon>Methanobacteriati</taxon>
        <taxon>Methanobacteriota</taxon>
        <taxon>Stenosarchaea group</taxon>
        <taxon>Halobacteria</taxon>
        <taxon>Halobacteriales</taxon>
        <taxon>Haloferacaceae</taxon>
        <taxon>Salinigranum</taxon>
    </lineage>
</organism>
<dbReference type="Pfam" id="PF13197">
    <property type="entry name" value="DUF4013"/>
    <property type="match status" value="1"/>
</dbReference>
<reference evidence="2 3" key="1">
    <citation type="submission" date="2018-01" db="EMBL/GenBank/DDBJ databases">
        <title>Complete genome sequence of Salinigranum rubrum GX10T, an extremely halophilic archaeon isolated from a marine solar saltern.</title>
        <authorList>
            <person name="Han S."/>
        </authorList>
    </citation>
    <scope>NUCLEOTIDE SEQUENCE [LARGE SCALE GENOMIC DNA]</scope>
    <source>
        <strain evidence="2 3">GX10</strain>
    </source>
</reference>
<dbReference type="OrthoDB" id="107590at2157"/>
<protein>
    <recommendedName>
        <fullName evidence="4">DUF4013 domain-containing protein</fullName>
    </recommendedName>
</protein>
<dbReference type="EMBL" id="CP026309">
    <property type="protein sequence ID" value="AUV81130.1"/>
    <property type="molecule type" value="Genomic_DNA"/>
</dbReference>
<feature type="transmembrane region" description="Helical" evidence="1">
    <location>
        <begin position="111"/>
        <end position="133"/>
    </location>
</feature>
<evidence type="ECO:0000256" key="1">
    <source>
        <dbReference type="SAM" id="Phobius"/>
    </source>
</evidence>
<dbReference type="InterPro" id="IPR025098">
    <property type="entry name" value="DUF4013"/>
</dbReference>